<accession>A0A7D5GJ58</accession>
<reference evidence="1 2" key="1">
    <citation type="submission" date="2020-07" db="EMBL/GenBank/DDBJ databases">
        <title>Gai3-2, isolated from salt lake.</title>
        <authorList>
            <person name="Cui H."/>
            <person name="Shi X."/>
        </authorList>
    </citation>
    <scope>NUCLEOTIDE SEQUENCE [LARGE SCALE GENOMIC DNA]</scope>
    <source>
        <strain evidence="1 2">Gai3-2</strain>
    </source>
</reference>
<dbReference type="OrthoDB" id="268322at2157"/>
<dbReference type="GeneID" id="56030013"/>
<dbReference type="AlphaFoldDB" id="A0A7D5GJ58"/>
<evidence type="ECO:0000313" key="2">
    <source>
        <dbReference type="Proteomes" id="UP000509750"/>
    </source>
</evidence>
<dbReference type="KEGG" id="halg:HUG10_14230"/>
<dbReference type="InterPro" id="IPR056231">
    <property type="entry name" value="VNG_1110C-like"/>
</dbReference>
<gene>
    <name evidence="1" type="ORF">HUG10_14230</name>
</gene>
<keyword evidence="2" id="KW-1185">Reference proteome</keyword>
<dbReference type="Proteomes" id="UP000509750">
    <property type="component" value="Chromosome"/>
</dbReference>
<name>A0A7D5GJ58_9EURY</name>
<organism evidence="1 2">
    <name type="scientific">Halorarum halophilum</name>
    <dbReference type="NCBI Taxonomy" id="2743090"/>
    <lineage>
        <taxon>Archaea</taxon>
        <taxon>Methanobacteriati</taxon>
        <taxon>Methanobacteriota</taxon>
        <taxon>Stenosarchaea group</taxon>
        <taxon>Halobacteria</taxon>
        <taxon>Halobacteriales</taxon>
        <taxon>Haloferacaceae</taxon>
        <taxon>Halorarum</taxon>
    </lineage>
</organism>
<sequence>MPDPSRLRDSTQIVLPCDALDPVRADVEAEFTVTVFHESDAECRIIGSPVEIKEVSNYLTRHGVTLP</sequence>
<dbReference type="RefSeq" id="WP_179170205.1">
    <property type="nucleotide sequence ID" value="NZ_CP058529.1"/>
</dbReference>
<dbReference type="EMBL" id="CP058529">
    <property type="protein sequence ID" value="QLG28631.1"/>
    <property type="molecule type" value="Genomic_DNA"/>
</dbReference>
<evidence type="ECO:0000313" key="1">
    <source>
        <dbReference type="EMBL" id="QLG28631.1"/>
    </source>
</evidence>
<proteinExistence type="predicted"/>
<dbReference type="Pfam" id="PF24397">
    <property type="entry name" value="VNG_1110C"/>
    <property type="match status" value="1"/>
</dbReference>
<protein>
    <submittedName>
        <fullName evidence="1">Uncharacterized protein</fullName>
    </submittedName>
</protein>